<dbReference type="InterPro" id="IPR028034">
    <property type="entry name" value="HU-CCDC81"/>
</dbReference>
<feature type="compositionally biased region" description="Basic residues" evidence="1">
    <location>
        <begin position="291"/>
        <end position="301"/>
    </location>
</feature>
<dbReference type="Proteomes" id="UP001623348">
    <property type="component" value="Unassembled WGS sequence"/>
</dbReference>
<feature type="domain" description="CCDC81 HU" evidence="3">
    <location>
        <begin position="498"/>
        <end position="553"/>
    </location>
</feature>
<dbReference type="EMBL" id="BAAFJT010000030">
    <property type="protein sequence ID" value="GAB0201260.1"/>
    <property type="molecule type" value="Genomic_DNA"/>
</dbReference>
<gene>
    <name evidence="4" type="ORF">GRJ2_002591600</name>
</gene>
<evidence type="ECO:0000259" key="2">
    <source>
        <dbReference type="Pfam" id="PF14908"/>
    </source>
</evidence>
<accession>A0ABC9XU40</accession>
<evidence type="ECO:0000313" key="4">
    <source>
        <dbReference type="EMBL" id="GAB0201260.1"/>
    </source>
</evidence>
<sequence>MSSDKTVPAKEQPVRVRQRKIDFWDGMEHTFIMPSITDEERTAIWDAVANYIQEQLLLQKGVRIATLGSFHVVPTWIRVGDEVVIIQRPVFRLARNLVVVHNLRDNKDYLPDNKELEALKYAKVADAASVSRQKVENCVQGTMSLLSYCLWKGENVALFLKDMGVLLIEGTRVQMKYYYEFLEKTSGKKSLEKAVFKVPWLLDMVVSPLVPVASLTFSGRIILFPEFEMQDVPKPPPRVLKISRQGPGEDKGMRRMKLPPLGQAGPSGFRFPAPPNSMNNETPLFWQITVPKKRKKSRVRRQPVSLENSSGKKRAVNSQSKSRCKSRGPTSAKPRRDEGAGGRGGGAGGRGGGAGGGGGEGEGGAERVVEKFLTDIATLKAAKAKPKYSWESSTFLTPIIAVLSATSSETSLHEEPTSKGGSDHLPVPGSHHHHPRLIRSQGVRIGTLGSFDVVPTWIRVGDEVVIIQRPVFRLARNLVVVHNLRDNKDYLPDNKELEALKYAKVADAASVSRQKVENCVQGTMSLLSYCLWKGENVALVLRDVGVLLIEGTRESLEKAVFKVPWLLDMVVSPLVPVASLTFSGRIIIILFPEA</sequence>
<evidence type="ECO:0000259" key="3">
    <source>
        <dbReference type="Pfam" id="PF18289"/>
    </source>
</evidence>
<feature type="domain" description="CCDC81 HU" evidence="3">
    <location>
        <begin position="117"/>
        <end position="188"/>
    </location>
</feature>
<dbReference type="PANTHER" id="PTHR14362:SF2">
    <property type="entry name" value="COILED-COIL DOMAIN-CONTAINING PROTEIN 81"/>
    <property type="match status" value="1"/>
</dbReference>
<dbReference type="Pfam" id="PF18289">
    <property type="entry name" value="HU-CCDC81_euk_2"/>
    <property type="match status" value="2"/>
</dbReference>
<keyword evidence="5" id="KW-1185">Reference proteome</keyword>
<dbReference type="AlphaFoldDB" id="A0ABC9XU40"/>
<feature type="region of interest" description="Disordered" evidence="1">
    <location>
        <begin position="410"/>
        <end position="434"/>
    </location>
</feature>
<feature type="domain" description="CCDC81 HU" evidence="2">
    <location>
        <begin position="32"/>
        <end position="103"/>
    </location>
</feature>
<organism evidence="4 5">
    <name type="scientific">Grus japonensis</name>
    <name type="common">Japanese crane</name>
    <name type="synonym">Red-crowned crane</name>
    <dbReference type="NCBI Taxonomy" id="30415"/>
    <lineage>
        <taxon>Eukaryota</taxon>
        <taxon>Metazoa</taxon>
        <taxon>Chordata</taxon>
        <taxon>Craniata</taxon>
        <taxon>Vertebrata</taxon>
        <taxon>Euteleostomi</taxon>
        <taxon>Archelosauria</taxon>
        <taxon>Archosauria</taxon>
        <taxon>Dinosauria</taxon>
        <taxon>Saurischia</taxon>
        <taxon>Theropoda</taxon>
        <taxon>Coelurosauria</taxon>
        <taxon>Aves</taxon>
        <taxon>Neognathae</taxon>
        <taxon>Neoaves</taxon>
        <taxon>Gruiformes</taxon>
        <taxon>Gruidae</taxon>
        <taxon>Grus</taxon>
    </lineage>
</organism>
<proteinExistence type="predicted"/>
<reference evidence="4 5" key="1">
    <citation type="submission" date="2024-06" db="EMBL/GenBank/DDBJ databases">
        <title>The draft genome of Grus japonensis, version 3.</title>
        <authorList>
            <person name="Nabeshima K."/>
            <person name="Suzuki S."/>
            <person name="Onuma M."/>
        </authorList>
    </citation>
    <scope>NUCLEOTIDE SEQUENCE [LARGE SCALE GENOMIC DNA]</scope>
    <source>
        <strain evidence="4 5">451A</strain>
    </source>
</reference>
<feature type="compositionally biased region" description="Gly residues" evidence="1">
    <location>
        <begin position="341"/>
        <end position="362"/>
    </location>
</feature>
<dbReference type="InterPro" id="IPR026295">
    <property type="entry name" value="CCD81"/>
</dbReference>
<evidence type="ECO:0000256" key="1">
    <source>
        <dbReference type="SAM" id="MobiDB-lite"/>
    </source>
</evidence>
<feature type="region of interest" description="Disordered" evidence="1">
    <location>
        <begin position="235"/>
        <end position="364"/>
    </location>
</feature>
<dbReference type="InterPro" id="IPR040673">
    <property type="entry name" value="CCDC81_HU_dom_2"/>
</dbReference>
<dbReference type="PANTHER" id="PTHR14362">
    <property type="entry name" value="COILED-COIL DOMAIN-CONTAINING PROTEIN 81"/>
    <property type="match status" value="1"/>
</dbReference>
<dbReference type="Pfam" id="PF14908">
    <property type="entry name" value="HU-CCDC81_euk_1"/>
    <property type="match status" value="1"/>
</dbReference>
<name>A0ABC9XU40_GRUJA</name>
<comment type="caution">
    <text evidence="4">The sequence shown here is derived from an EMBL/GenBank/DDBJ whole genome shotgun (WGS) entry which is preliminary data.</text>
</comment>
<evidence type="ECO:0000313" key="5">
    <source>
        <dbReference type="Proteomes" id="UP001623348"/>
    </source>
</evidence>
<protein>
    <submittedName>
        <fullName evidence="4">Coiled-coil domain-containing protein 81-like</fullName>
    </submittedName>
</protein>